<keyword evidence="5" id="KW-1185">Reference proteome</keyword>
<evidence type="ECO:0000256" key="1">
    <source>
        <dbReference type="SAM" id="Coils"/>
    </source>
</evidence>
<accession>A0A1M4U4W2</accession>
<dbReference type="Gene3D" id="3.30.1380.10">
    <property type="match status" value="1"/>
</dbReference>
<keyword evidence="4" id="KW-0121">Carboxypeptidase</keyword>
<dbReference type="Proteomes" id="UP000184128">
    <property type="component" value="Unassembled WGS sequence"/>
</dbReference>
<evidence type="ECO:0000313" key="5">
    <source>
        <dbReference type="Proteomes" id="UP000184128"/>
    </source>
</evidence>
<keyword evidence="4" id="KW-0645">Protease</keyword>
<dbReference type="PROSITE" id="PS51257">
    <property type="entry name" value="PROKAR_LIPOPROTEIN"/>
    <property type="match status" value="1"/>
</dbReference>
<feature type="signal peptide" evidence="2">
    <location>
        <begin position="1"/>
        <end position="18"/>
    </location>
</feature>
<dbReference type="PANTHER" id="PTHR34385">
    <property type="entry name" value="D-ALANYL-D-ALANINE CARBOXYPEPTIDASE"/>
    <property type="match status" value="1"/>
</dbReference>
<dbReference type="EMBL" id="FQUF01000007">
    <property type="protein sequence ID" value="SHE51768.1"/>
    <property type="molecule type" value="Genomic_DNA"/>
</dbReference>
<dbReference type="PANTHER" id="PTHR34385:SF1">
    <property type="entry name" value="PEPTIDOGLYCAN L-ALANYL-D-GLUTAMATE ENDOPEPTIDASE CWLK"/>
    <property type="match status" value="1"/>
</dbReference>
<protein>
    <submittedName>
        <fullName evidence="4">D-alanyl-D-alanine carboxypeptidase</fullName>
    </submittedName>
</protein>
<dbReference type="Pfam" id="PF02557">
    <property type="entry name" value="VanY"/>
    <property type="match status" value="1"/>
</dbReference>
<dbReference type="AlphaFoldDB" id="A0A1M4U4W2"/>
<dbReference type="GO" id="GO:0006508">
    <property type="term" value="P:proteolysis"/>
    <property type="evidence" value="ECO:0007669"/>
    <property type="project" value="InterPro"/>
</dbReference>
<keyword evidence="4" id="KW-0378">Hydrolase</keyword>
<feature type="domain" description="D-alanyl-D-alanine carboxypeptidase-like core" evidence="3">
    <location>
        <begin position="98"/>
        <end position="225"/>
    </location>
</feature>
<evidence type="ECO:0000259" key="3">
    <source>
        <dbReference type="Pfam" id="PF02557"/>
    </source>
</evidence>
<proteinExistence type="predicted"/>
<sequence>MKQKFLTLLTCTSMFIFAGCSTDENENNVETNDKIEENEQNEQNNEIEEEKNVLDTIEHDPSVEVLVNREHSLSEDYIPEDLVRVSVDTVLEDEEVNQLREVAANALAEMFEDAEEEGIKLYARSGYRSYQTQVSLFNNYAAQHGEEEANKFSAKPGQSEHQTGLVMDVTAQSVDLQLSEELGKTDEGIWLAENAHKYGFIIRYPEDKEEITKYIYEPWHIRYLGVDLATLVYNSGLSYEEFVEEEGILEDVKP</sequence>
<organism evidence="4 5">
    <name type="scientific">Atopostipes suicloacalis DSM 15692</name>
    <dbReference type="NCBI Taxonomy" id="1121025"/>
    <lineage>
        <taxon>Bacteria</taxon>
        <taxon>Bacillati</taxon>
        <taxon>Bacillota</taxon>
        <taxon>Bacilli</taxon>
        <taxon>Lactobacillales</taxon>
        <taxon>Carnobacteriaceae</taxon>
        <taxon>Atopostipes</taxon>
    </lineage>
</organism>
<gene>
    <name evidence="4" type="ORF">SAMN02745249_00589</name>
</gene>
<dbReference type="CDD" id="cd14852">
    <property type="entry name" value="LD-carboxypeptidase"/>
    <property type="match status" value="1"/>
</dbReference>
<reference evidence="5" key="1">
    <citation type="submission" date="2016-11" db="EMBL/GenBank/DDBJ databases">
        <authorList>
            <person name="Varghese N."/>
            <person name="Submissions S."/>
        </authorList>
    </citation>
    <scope>NUCLEOTIDE SEQUENCE [LARGE SCALE GENOMIC DNA]</scope>
    <source>
        <strain evidence="5">DSM 15692</strain>
    </source>
</reference>
<feature type="chain" id="PRO_5039121574" evidence="2">
    <location>
        <begin position="19"/>
        <end position="254"/>
    </location>
</feature>
<keyword evidence="2" id="KW-0732">Signal</keyword>
<dbReference type="RefSeq" id="WP_073296131.1">
    <property type="nucleotide sequence ID" value="NZ_FQUF01000007.1"/>
</dbReference>
<dbReference type="SUPFAM" id="SSF55166">
    <property type="entry name" value="Hedgehog/DD-peptidase"/>
    <property type="match status" value="1"/>
</dbReference>
<dbReference type="InterPro" id="IPR003709">
    <property type="entry name" value="VanY-like_core_dom"/>
</dbReference>
<dbReference type="InterPro" id="IPR058193">
    <property type="entry name" value="VanY/YodJ_core_dom"/>
</dbReference>
<dbReference type="InterPro" id="IPR009045">
    <property type="entry name" value="Zn_M74/Hedgehog-like"/>
</dbReference>
<dbReference type="GO" id="GO:0004180">
    <property type="term" value="F:carboxypeptidase activity"/>
    <property type="evidence" value="ECO:0007669"/>
    <property type="project" value="UniProtKB-KW"/>
</dbReference>
<evidence type="ECO:0000313" key="4">
    <source>
        <dbReference type="EMBL" id="SHE51768.1"/>
    </source>
</evidence>
<keyword evidence="1" id="KW-0175">Coiled coil</keyword>
<dbReference type="InterPro" id="IPR052179">
    <property type="entry name" value="DD-CPase-like"/>
</dbReference>
<feature type="coiled-coil region" evidence="1">
    <location>
        <begin position="32"/>
        <end position="60"/>
    </location>
</feature>
<name>A0A1M4U4W2_9LACT</name>
<dbReference type="STRING" id="1121025.SAMN02745249_00589"/>
<dbReference type="OrthoDB" id="9792074at2"/>
<evidence type="ECO:0000256" key="2">
    <source>
        <dbReference type="SAM" id="SignalP"/>
    </source>
</evidence>